<dbReference type="AlphaFoldDB" id="A0A564YGM6"/>
<feature type="non-terminal residue" evidence="1">
    <location>
        <position position="1"/>
    </location>
</feature>
<organism evidence="1 2">
    <name type="scientific">Hymenolepis diminuta</name>
    <name type="common">Rat tapeworm</name>
    <dbReference type="NCBI Taxonomy" id="6216"/>
    <lineage>
        <taxon>Eukaryota</taxon>
        <taxon>Metazoa</taxon>
        <taxon>Spiralia</taxon>
        <taxon>Lophotrochozoa</taxon>
        <taxon>Platyhelminthes</taxon>
        <taxon>Cestoda</taxon>
        <taxon>Eucestoda</taxon>
        <taxon>Cyclophyllidea</taxon>
        <taxon>Hymenolepididae</taxon>
        <taxon>Hymenolepis</taxon>
    </lineage>
</organism>
<sequence>VFEVFATLLSRLEESKDLSTSIVERLCANSWHSSNLYPLLLAIGNRNFQLSSLVTIVKKAFECIKDERLLFEYR</sequence>
<reference evidence="1 2" key="1">
    <citation type="submission" date="2019-07" db="EMBL/GenBank/DDBJ databases">
        <authorList>
            <person name="Jastrzebski P J."/>
            <person name="Paukszto L."/>
            <person name="Jastrzebski P J."/>
        </authorList>
    </citation>
    <scope>NUCLEOTIDE SEQUENCE [LARGE SCALE GENOMIC DNA]</scope>
    <source>
        <strain evidence="1 2">WMS-il1</strain>
    </source>
</reference>
<evidence type="ECO:0000313" key="2">
    <source>
        <dbReference type="Proteomes" id="UP000321570"/>
    </source>
</evidence>
<evidence type="ECO:0000313" key="1">
    <source>
        <dbReference type="EMBL" id="VUZ45694.1"/>
    </source>
</evidence>
<dbReference type="EMBL" id="CABIJS010000188">
    <property type="protein sequence ID" value="VUZ45694.1"/>
    <property type="molecule type" value="Genomic_DNA"/>
</dbReference>
<gene>
    <name evidence="1" type="ORF">WMSIL1_LOCUS5684</name>
</gene>
<keyword evidence="2" id="KW-1185">Reference proteome</keyword>
<proteinExistence type="predicted"/>
<feature type="non-terminal residue" evidence="1">
    <location>
        <position position="74"/>
    </location>
</feature>
<protein>
    <submittedName>
        <fullName evidence="1">Uncharacterized protein</fullName>
    </submittedName>
</protein>
<dbReference type="Proteomes" id="UP000321570">
    <property type="component" value="Unassembled WGS sequence"/>
</dbReference>
<name>A0A564YGM6_HYMDI</name>
<accession>A0A564YGM6</accession>